<feature type="binding site" evidence="10">
    <location>
        <position position="73"/>
    </location>
    <ligand>
        <name>Na(+)</name>
        <dbReference type="ChEBI" id="CHEBI:29101"/>
        <note>structural</note>
    </ligand>
</feature>
<dbReference type="OrthoDB" id="5148600at2"/>
<comment type="similarity">
    <text evidence="7 10">Belongs to the fluoride channel Fluc/FEX (TC 1.A.43) family.</text>
</comment>
<gene>
    <name evidence="10" type="primary">fluC</name>
    <name evidence="10" type="synonym">crcB</name>
    <name evidence="11" type="ORF">CLV34_3060</name>
</gene>
<evidence type="ECO:0000256" key="7">
    <source>
        <dbReference type="ARBA" id="ARBA00035120"/>
    </source>
</evidence>
<dbReference type="GO" id="GO:0046872">
    <property type="term" value="F:metal ion binding"/>
    <property type="evidence" value="ECO:0007669"/>
    <property type="project" value="UniProtKB-KW"/>
</dbReference>
<reference evidence="11 12" key="1">
    <citation type="submission" date="2017-11" db="EMBL/GenBank/DDBJ databases">
        <title>Genomic Encyclopedia of Archaeal and Bacterial Type Strains, Phase II (KMG-II): From Individual Species to Whole Genera.</title>
        <authorList>
            <person name="Goeker M."/>
        </authorList>
    </citation>
    <scope>NUCLEOTIDE SEQUENCE [LARGE SCALE GENOMIC DNA]</scope>
    <source>
        <strain evidence="11 12">DSM 22413</strain>
    </source>
</reference>
<dbReference type="GO" id="GO:0140114">
    <property type="term" value="P:cellular detoxification of fluoride"/>
    <property type="evidence" value="ECO:0007669"/>
    <property type="project" value="UniProtKB-UniRule"/>
</dbReference>
<evidence type="ECO:0000256" key="1">
    <source>
        <dbReference type="ARBA" id="ARBA00004651"/>
    </source>
</evidence>
<evidence type="ECO:0000256" key="6">
    <source>
        <dbReference type="ARBA" id="ARBA00023303"/>
    </source>
</evidence>
<keyword evidence="3 10" id="KW-0812">Transmembrane</keyword>
<feature type="binding site" evidence="10">
    <location>
        <position position="76"/>
    </location>
    <ligand>
        <name>Na(+)</name>
        <dbReference type="ChEBI" id="CHEBI:29101"/>
        <note>structural</note>
    </ligand>
</feature>
<keyword evidence="5 10" id="KW-0472">Membrane</keyword>
<evidence type="ECO:0000256" key="10">
    <source>
        <dbReference type="HAMAP-Rule" id="MF_00454"/>
    </source>
</evidence>
<evidence type="ECO:0000256" key="8">
    <source>
        <dbReference type="ARBA" id="ARBA00035585"/>
    </source>
</evidence>
<keyword evidence="4 10" id="KW-1133">Transmembrane helix</keyword>
<dbReference type="GO" id="GO:0062054">
    <property type="term" value="F:fluoride channel activity"/>
    <property type="evidence" value="ECO:0007669"/>
    <property type="project" value="UniProtKB-UniRule"/>
</dbReference>
<keyword evidence="10" id="KW-0406">Ion transport</keyword>
<evidence type="ECO:0000256" key="5">
    <source>
        <dbReference type="ARBA" id="ARBA00023136"/>
    </source>
</evidence>
<accession>A0A2M8W1M4</accession>
<keyword evidence="6 10" id="KW-0407">Ion channel</keyword>
<dbReference type="GO" id="GO:0005886">
    <property type="term" value="C:plasma membrane"/>
    <property type="evidence" value="ECO:0007669"/>
    <property type="project" value="UniProtKB-SubCell"/>
</dbReference>
<sequence>MILLLTAVAGGCGAVARFLVDTAVNRRHRLTFPAGTIVVNATACLLLGLLTGWALAHPGHDHLRQVLGTGFLGGYSTFSTASVEGVRLVQQGRTRAALVHSGGMLVVSLGAAALGLVVAGG</sequence>
<evidence type="ECO:0000313" key="12">
    <source>
        <dbReference type="Proteomes" id="UP000231586"/>
    </source>
</evidence>
<dbReference type="RefSeq" id="WP_100351164.1">
    <property type="nucleotide sequence ID" value="NZ_PGTZ01000013.1"/>
</dbReference>
<organism evidence="11 12">
    <name type="scientific">Luteimicrobium subarcticum</name>
    <dbReference type="NCBI Taxonomy" id="620910"/>
    <lineage>
        <taxon>Bacteria</taxon>
        <taxon>Bacillati</taxon>
        <taxon>Actinomycetota</taxon>
        <taxon>Actinomycetes</taxon>
        <taxon>Micrococcales</taxon>
        <taxon>Luteimicrobium</taxon>
    </lineage>
</organism>
<dbReference type="AlphaFoldDB" id="A0A2M8W1M4"/>
<keyword evidence="12" id="KW-1185">Reference proteome</keyword>
<feature type="transmembrane region" description="Helical" evidence="10">
    <location>
        <begin position="97"/>
        <end position="119"/>
    </location>
</feature>
<comment type="catalytic activity">
    <reaction evidence="8">
        <text>fluoride(in) = fluoride(out)</text>
        <dbReference type="Rhea" id="RHEA:76159"/>
        <dbReference type="ChEBI" id="CHEBI:17051"/>
    </reaction>
    <physiologicalReaction direction="left-to-right" evidence="8">
        <dbReference type="Rhea" id="RHEA:76160"/>
    </physiologicalReaction>
</comment>
<dbReference type="EMBL" id="PGTZ01000013">
    <property type="protein sequence ID" value="PJI84815.1"/>
    <property type="molecule type" value="Genomic_DNA"/>
</dbReference>
<keyword evidence="2 10" id="KW-1003">Cell membrane</keyword>
<dbReference type="Pfam" id="PF02537">
    <property type="entry name" value="CRCB"/>
    <property type="match status" value="1"/>
</dbReference>
<dbReference type="HAMAP" id="MF_00454">
    <property type="entry name" value="FluC"/>
    <property type="match status" value="1"/>
</dbReference>
<evidence type="ECO:0000256" key="9">
    <source>
        <dbReference type="ARBA" id="ARBA00049940"/>
    </source>
</evidence>
<evidence type="ECO:0000256" key="2">
    <source>
        <dbReference type="ARBA" id="ARBA00022475"/>
    </source>
</evidence>
<evidence type="ECO:0000313" key="11">
    <source>
        <dbReference type="EMBL" id="PJI84815.1"/>
    </source>
</evidence>
<proteinExistence type="inferred from homology"/>
<evidence type="ECO:0000256" key="3">
    <source>
        <dbReference type="ARBA" id="ARBA00022692"/>
    </source>
</evidence>
<dbReference type="InterPro" id="IPR003691">
    <property type="entry name" value="FluC"/>
</dbReference>
<name>A0A2M8W1M4_9MICO</name>
<evidence type="ECO:0000256" key="4">
    <source>
        <dbReference type="ARBA" id="ARBA00022989"/>
    </source>
</evidence>
<comment type="caution">
    <text evidence="10">Lacks conserved residue(s) required for the propagation of feature annotation.</text>
</comment>
<keyword evidence="10" id="KW-0813">Transport</keyword>
<feature type="transmembrane region" description="Helical" evidence="10">
    <location>
        <begin position="32"/>
        <end position="56"/>
    </location>
</feature>
<comment type="caution">
    <text evidence="11">The sequence shown here is derived from an EMBL/GenBank/DDBJ whole genome shotgun (WGS) entry which is preliminary data.</text>
</comment>
<comment type="function">
    <text evidence="9 10">Fluoride-specific ion channel. Important for reducing fluoride concentration in the cell, thus reducing its toxicity.</text>
</comment>
<comment type="activity regulation">
    <text evidence="10">Na(+) is not transported, but it plays an essential structural role and its presence is essential for fluoride channel function.</text>
</comment>
<keyword evidence="10" id="KW-0479">Metal-binding</keyword>
<comment type="subcellular location">
    <subcellularLocation>
        <location evidence="1 10">Cell membrane</location>
        <topology evidence="1 10">Multi-pass membrane protein</topology>
    </subcellularLocation>
</comment>
<protein>
    <recommendedName>
        <fullName evidence="10">Fluoride-specific ion channel FluC</fullName>
    </recommendedName>
</protein>
<dbReference type="PANTHER" id="PTHR28259:SF1">
    <property type="entry name" value="FLUORIDE EXPORT PROTEIN 1-RELATED"/>
    <property type="match status" value="1"/>
</dbReference>
<keyword evidence="10" id="KW-0915">Sodium</keyword>
<dbReference type="Proteomes" id="UP000231586">
    <property type="component" value="Unassembled WGS sequence"/>
</dbReference>
<dbReference type="PANTHER" id="PTHR28259">
    <property type="entry name" value="FLUORIDE EXPORT PROTEIN 1-RELATED"/>
    <property type="match status" value="1"/>
</dbReference>